<proteinExistence type="predicted"/>
<evidence type="ECO:0000313" key="3">
    <source>
        <dbReference type="EMBL" id="KAF5656264.1"/>
    </source>
</evidence>
<dbReference type="GO" id="GO:0005739">
    <property type="term" value="C:mitochondrion"/>
    <property type="evidence" value="ECO:0007669"/>
    <property type="project" value="TreeGrafter"/>
</dbReference>
<feature type="domain" description="2-isopropylmalate synthase/homocitrate synthase post-catalytic" evidence="2">
    <location>
        <begin position="8"/>
        <end position="69"/>
    </location>
</feature>
<name>A0A8H5SSU0_FUSCI</name>
<evidence type="ECO:0000313" key="4">
    <source>
        <dbReference type="Proteomes" id="UP000572754"/>
    </source>
</evidence>
<dbReference type="Proteomes" id="UP000572754">
    <property type="component" value="Unassembled WGS sequence"/>
</dbReference>
<dbReference type="PANTHER" id="PTHR10277">
    <property type="entry name" value="HOMOCITRATE SYNTHASE-RELATED"/>
    <property type="match status" value="1"/>
</dbReference>
<keyword evidence="4" id="KW-1185">Reference proteome</keyword>
<evidence type="ECO:0000256" key="1">
    <source>
        <dbReference type="ARBA" id="ARBA00022679"/>
    </source>
</evidence>
<dbReference type="GO" id="GO:0019878">
    <property type="term" value="P:lysine biosynthetic process via aminoadipic acid"/>
    <property type="evidence" value="ECO:0007669"/>
    <property type="project" value="TreeGrafter"/>
</dbReference>
<accession>A0A8H5SSU0</accession>
<dbReference type="Pfam" id="PF22617">
    <property type="entry name" value="HCS_D2"/>
    <property type="match status" value="1"/>
</dbReference>
<protein>
    <submittedName>
        <fullName evidence="3">Homocitrate synthase</fullName>
    </submittedName>
</protein>
<dbReference type="InterPro" id="IPR050073">
    <property type="entry name" value="2-IPM_HCS-like"/>
</dbReference>
<dbReference type="Gene3D" id="1.10.238.260">
    <property type="match status" value="1"/>
</dbReference>
<evidence type="ECO:0000259" key="2">
    <source>
        <dbReference type="Pfam" id="PF22617"/>
    </source>
</evidence>
<dbReference type="GO" id="GO:0004410">
    <property type="term" value="F:homocitrate synthase activity"/>
    <property type="evidence" value="ECO:0007669"/>
    <property type="project" value="TreeGrafter"/>
</dbReference>
<reference evidence="4" key="1">
    <citation type="journal article" date="2020" name="BMC Genomics">
        <title>Correction to: Identification and distribution of gene clusters required for synthesis of sphingolipid metabolism inhibitors in diverse species of the filamentous fungus Fusarium.</title>
        <authorList>
            <person name="Kim H.S."/>
            <person name="Lohmar J.M."/>
            <person name="Busman M."/>
            <person name="Brown D.W."/>
            <person name="Naumann T.A."/>
            <person name="Divon H.H."/>
            <person name="Lysoe E."/>
            <person name="Uhlig S."/>
            <person name="Proctor R.H."/>
        </authorList>
    </citation>
    <scope>NUCLEOTIDE SEQUENCE [LARGE SCALE GENOMIC DNA]</scope>
    <source>
        <strain evidence="4">NRRL 25331</strain>
    </source>
</reference>
<sequence length="110" mass="12664">MPRQSSTTDPSTYEILKPEDFGLLRYVHFTSRLTGWNAMKSRVDQLGLKMTDAQVKECTAKLKSMADLKVMTLYEIDALSRRQKKNKGVALYIKVSRFATNHRRPALWPS</sequence>
<dbReference type="PANTHER" id="PTHR10277:SF48">
    <property type="entry name" value="HOMOCITRATE SYNTHASE, CYTOSOLIC ISOZYME-RELATED"/>
    <property type="match status" value="1"/>
</dbReference>
<organism evidence="3 4">
    <name type="scientific">Fusarium circinatum</name>
    <name type="common">Pitch canker fungus</name>
    <name type="synonym">Gibberella circinata</name>
    <dbReference type="NCBI Taxonomy" id="48490"/>
    <lineage>
        <taxon>Eukaryota</taxon>
        <taxon>Fungi</taxon>
        <taxon>Dikarya</taxon>
        <taxon>Ascomycota</taxon>
        <taxon>Pezizomycotina</taxon>
        <taxon>Sordariomycetes</taxon>
        <taxon>Hypocreomycetidae</taxon>
        <taxon>Hypocreales</taxon>
        <taxon>Nectriaceae</taxon>
        <taxon>Fusarium</taxon>
        <taxon>Fusarium fujikuroi species complex</taxon>
    </lineage>
</organism>
<gene>
    <name evidence="3" type="ORF">FCIRC_13761</name>
</gene>
<dbReference type="InterPro" id="IPR054691">
    <property type="entry name" value="LeuA/HCS_post-cat"/>
</dbReference>
<comment type="caution">
    <text evidence="3">The sequence shown here is derived from an EMBL/GenBank/DDBJ whole genome shotgun (WGS) entry which is preliminary data.</text>
</comment>
<dbReference type="EMBL" id="JAAQPE010000777">
    <property type="protein sequence ID" value="KAF5656264.1"/>
    <property type="molecule type" value="Genomic_DNA"/>
</dbReference>
<reference evidence="3 4" key="2">
    <citation type="submission" date="2020-05" db="EMBL/GenBank/DDBJ databases">
        <title>Identification and distribution of gene clusters putatively required for synthesis of sphingolipid metabolism inhibitors in phylogenetically diverse species of the filamentous fungus Fusarium.</title>
        <authorList>
            <person name="Kim H.-S."/>
            <person name="Busman M."/>
            <person name="Brown D.W."/>
            <person name="Divon H."/>
            <person name="Uhlig S."/>
            <person name="Proctor R.H."/>
        </authorList>
    </citation>
    <scope>NUCLEOTIDE SEQUENCE [LARGE SCALE GENOMIC DNA]</scope>
    <source>
        <strain evidence="3 4">NRRL 25331</strain>
    </source>
</reference>
<keyword evidence="1" id="KW-0808">Transferase</keyword>
<dbReference type="AlphaFoldDB" id="A0A8H5SSU0"/>